<proteinExistence type="predicted"/>
<comment type="caution">
    <text evidence="1">The sequence shown here is derived from an EMBL/GenBank/DDBJ whole genome shotgun (WGS) entry which is preliminary data.</text>
</comment>
<reference evidence="1 2" key="1">
    <citation type="journal article" date="2012" name="Genome Biol.">
        <title>Genome and low-iron response of an oceanic diatom adapted to chronic iron limitation.</title>
        <authorList>
            <person name="Lommer M."/>
            <person name="Specht M."/>
            <person name="Roy A.S."/>
            <person name="Kraemer L."/>
            <person name="Andreson R."/>
            <person name="Gutowska M.A."/>
            <person name="Wolf J."/>
            <person name="Bergner S.V."/>
            <person name="Schilhabel M.B."/>
            <person name="Klostermeier U.C."/>
            <person name="Beiko R.G."/>
            <person name="Rosenstiel P."/>
            <person name="Hippler M."/>
            <person name="Laroche J."/>
        </authorList>
    </citation>
    <scope>NUCLEOTIDE SEQUENCE [LARGE SCALE GENOMIC DNA]</scope>
    <source>
        <strain evidence="1 2">CCMP1005</strain>
    </source>
</reference>
<name>K0S4E9_THAOC</name>
<dbReference type="AlphaFoldDB" id="K0S4E9"/>
<gene>
    <name evidence="1" type="ORF">THAOC_26740</name>
</gene>
<keyword evidence="2" id="KW-1185">Reference proteome</keyword>
<evidence type="ECO:0000313" key="2">
    <source>
        <dbReference type="Proteomes" id="UP000266841"/>
    </source>
</evidence>
<protein>
    <submittedName>
        <fullName evidence="1">Uncharacterized protein</fullName>
    </submittedName>
</protein>
<dbReference type="Proteomes" id="UP000266841">
    <property type="component" value="Unassembled WGS sequence"/>
</dbReference>
<organism evidence="1 2">
    <name type="scientific">Thalassiosira oceanica</name>
    <name type="common">Marine diatom</name>
    <dbReference type="NCBI Taxonomy" id="159749"/>
    <lineage>
        <taxon>Eukaryota</taxon>
        <taxon>Sar</taxon>
        <taxon>Stramenopiles</taxon>
        <taxon>Ochrophyta</taxon>
        <taxon>Bacillariophyta</taxon>
        <taxon>Coscinodiscophyceae</taxon>
        <taxon>Thalassiosirophycidae</taxon>
        <taxon>Thalassiosirales</taxon>
        <taxon>Thalassiosiraceae</taxon>
        <taxon>Thalassiosira</taxon>
    </lineage>
</organism>
<feature type="non-terminal residue" evidence="1">
    <location>
        <position position="60"/>
    </location>
</feature>
<accession>K0S4E9</accession>
<dbReference type="EMBL" id="AGNL01037103">
    <property type="protein sequence ID" value="EJK53752.1"/>
    <property type="molecule type" value="Genomic_DNA"/>
</dbReference>
<evidence type="ECO:0000313" key="1">
    <source>
        <dbReference type="EMBL" id="EJK53752.1"/>
    </source>
</evidence>
<sequence length="60" mass="6148">MRRAGATEAEGPRPFPAAIHCGTLPQASALVTDKSSGNPGPRAKATVHRWSAVAVVAVRA</sequence>